<dbReference type="Proteomes" id="UP000037685">
    <property type="component" value="Unassembled WGS sequence"/>
</dbReference>
<dbReference type="RefSeq" id="WP_053767758.1">
    <property type="nucleotide sequence ID" value="NZ_LHCI01000106.1"/>
</dbReference>
<dbReference type="EC" id="2.3.1.39" evidence="4"/>
<evidence type="ECO:0000256" key="5">
    <source>
        <dbReference type="PIRSR" id="PIRSR000446-1"/>
    </source>
</evidence>
<dbReference type="GO" id="GO:0006633">
    <property type="term" value="P:fatty acid biosynthetic process"/>
    <property type="evidence" value="ECO:0007669"/>
    <property type="project" value="TreeGrafter"/>
</dbReference>
<comment type="similarity">
    <text evidence="4">Belongs to the fabD family.</text>
</comment>
<evidence type="ECO:0000259" key="6">
    <source>
        <dbReference type="SMART" id="SM00827"/>
    </source>
</evidence>
<organism evidence="7 8">
    <name type="scientific">Thermus aquaticus</name>
    <dbReference type="NCBI Taxonomy" id="271"/>
    <lineage>
        <taxon>Bacteria</taxon>
        <taxon>Thermotogati</taxon>
        <taxon>Deinococcota</taxon>
        <taxon>Deinococci</taxon>
        <taxon>Thermales</taxon>
        <taxon>Thermaceae</taxon>
        <taxon>Thermus</taxon>
    </lineage>
</organism>
<reference evidence="8" key="1">
    <citation type="submission" date="2015-07" db="EMBL/GenBank/DDBJ databases">
        <authorList>
            <person name="Zylicz-Stachula A."/>
            <person name="Jezewska-Frackowiak J."/>
            <person name="Czajkowska E."/>
            <person name="Skowron P.M."/>
        </authorList>
    </citation>
    <scope>NUCLEOTIDE SEQUENCE [LARGE SCALE GENOMIC DNA]</scope>
    <source>
        <strain evidence="8">ATCC 25104 / DSM 625 / JCM 10724 / NBRC 103206 / NCIMB 11243 / YT-1</strain>
    </source>
</reference>
<dbReference type="InterPro" id="IPR004410">
    <property type="entry name" value="Malonyl_CoA-ACP_transAc_FabD"/>
</dbReference>
<dbReference type="Gene3D" id="3.40.366.10">
    <property type="entry name" value="Malonyl-Coenzyme A Acyl Carrier Protein, domain 2"/>
    <property type="match status" value="1"/>
</dbReference>
<accession>A0A0M9AG24</accession>
<evidence type="ECO:0000256" key="4">
    <source>
        <dbReference type="PIRNR" id="PIRNR000446"/>
    </source>
</evidence>
<evidence type="ECO:0000256" key="3">
    <source>
        <dbReference type="ARBA" id="ARBA00048462"/>
    </source>
</evidence>
<dbReference type="GO" id="GO:0005829">
    <property type="term" value="C:cytosol"/>
    <property type="evidence" value="ECO:0007669"/>
    <property type="project" value="TreeGrafter"/>
</dbReference>
<protein>
    <recommendedName>
        <fullName evidence="4">Malonyl CoA-acyl carrier protein transacylase</fullName>
        <ecNumber evidence="4">2.3.1.39</ecNumber>
    </recommendedName>
</protein>
<dbReference type="PATRIC" id="fig|271.14.peg.1387"/>
<dbReference type="Pfam" id="PF00698">
    <property type="entry name" value="Acyl_transf_1"/>
    <property type="match status" value="1"/>
</dbReference>
<dbReference type="PANTHER" id="PTHR42681">
    <property type="entry name" value="MALONYL-COA-ACYL CARRIER PROTEIN TRANSACYLASE, MITOCHONDRIAL"/>
    <property type="match status" value="1"/>
</dbReference>
<dbReference type="SUPFAM" id="SSF55048">
    <property type="entry name" value="Probable ACP-binding domain of malonyl-CoA ACP transacylase"/>
    <property type="match status" value="1"/>
</dbReference>
<feature type="domain" description="Malonyl-CoA:ACP transacylase (MAT)" evidence="6">
    <location>
        <begin position="5"/>
        <end position="300"/>
    </location>
</feature>
<dbReference type="PIRSF" id="PIRSF000446">
    <property type="entry name" value="Mct"/>
    <property type="match status" value="1"/>
</dbReference>
<feature type="active site" evidence="5">
    <location>
        <position position="194"/>
    </location>
</feature>
<dbReference type="PANTHER" id="PTHR42681:SF1">
    <property type="entry name" value="MALONYL-COA-ACYL CARRIER PROTEIN TRANSACYLASE, MITOCHONDRIAL"/>
    <property type="match status" value="1"/>
</dbReference>
<dbReference type="NCBIfam" id="TIGR00128">
    <property type="entry name" value="fabD"/>
    <property type="match status" value="1"/>
</dbReference>
<evidence type="ECO:0000256" key="1">
    <source>
        <dbReference type="ARBA" id="ARBA00022679"/>
    </source>
</evidence>
<proteinExistence type="inferred from homology"/>
<evidence type="ECO:0000313" key="8">
    <source>
        <dbReference type="Proteomes" id="UP000037685"/>
    </source>
</evidence>
<name>A0A0M9AG24_THEAQ</name>
<evidence type="ECO:0000256" key="2">
    <source>
        <dbReference type="ARBA" id="ARBA00023315"/>
    </source>
</evidence>
<dbReference type="InterPro" id="IPR016035">
    <property type="entry name" value="Acyl_Trfase/lysoPLipase"/>
</dbReference>
<feature type="active site" evidence="5">
    <location>
        <position position="89"/>
    </location>
</feature>
<dbReference type="InterPro" id="IPR024925">
    <property type="entry name" value="Malonyl_CoA-ACP_transAc"/>
</dbReference>
<keyword evidence="2 4" id="KW-0012">Acyltransferase</keyword>
<dbReference type="InterPro" id="IPR016036">
    <property type="entry name" value="Malonyl_transacylase_ACP-bd"/>
</dbReference>
<dbReference type="Gene3D" id="3.30.70.250">
    <property type="entry name" value="Malonyl-CoA ACP transacylase, ACP-binding"/>
    <property type="match status" value="1"/>
</dbReference>
<dbReference type="EMBL" id="LHCI01000106">
    <property type="protein sequence ID" value="KOX90125.1"/>
    <property type="molecule type" value="Genomic_DNA"/>
</dbReference>
<dbReference type="InterPro" id="IPR050858">
    <property type="entry name" value="Mal-CoA-ACP_Trans/PKS_FabD"/>
</dbReference>
<dbReference type="SUPFAM" id="SSF52151">
    <property type="entry name" value="FabD/lysophospholipase-like"/>
    <property type="match status" value="1"/>
</dbReference>
<dbReference type="InterPro" id="IPR001227">
    <property type="entry name" value="Ac_transferase_dom_sf"/>
</dbReference>
<comment type="caution">
    <text evidence="7">The sequence shown here is derived from an EMBL/GenBank/DDBJ whole genome shotgun (WGS) entry which is preliminary data.</text>
</comment>
<dbReference type="AlphaFoldDB" id="A0A0M9AG24"/>
<dbReference type="FunFam" id="3.30.70.250:FF:000001">
    <property type="entry name" value="Malonyl CoA-acyl carrier protein transacylase"/>
    <property type="match status" value="1"/>
</dbReference>
<dbReference type="SMART" id="SM00827">
    <property type="entry name" value="PKS_AT"/>
    <property type="match status" value="1"/>
</dbReference>
<sequence>MYAALFPGQGSQKLGMGQALYQAFPAAKEVLDRAEAALPGLLKLMWEGPEEALTLTENQQPALLCVGYAAYRAFLEAGGKEPALAAGHSLGEWTAHVAAGTLELEEALHLVRLRGRYMQEAVPPGEGAMAAILKLPKEEIAEALKGLEGVETANLNAPEQTVISGKKEAVEKAAEVLKAKRARVVFLPVSAPFHSSLMRSAQERLAQDLARVAFKRPRFPVYSNVTASPEEDPERIKALLLAQITAPVRWVDILLDMERRGLRRFLEFGSGEVLKGLVARTLKEAEALSVVDPESLRKALEVAHA</sequence>
<dbReference type="GO" id="GO:0004314">
    <property type="term" value="F:[acyl-carrier-protein] S-malonyltransferase activity"/>
    <property type="evidence" value="ECO:0007669"/>
    <property type="project" value="UniProtKB-EC"/>
</dbReference>
<keyword evidence="1 4" id="KW-0808">Transferase</keyword>
<comment type="catalytic activity">
    <reaction evidence="3 4">
        <text>holo-[ACP] + malonyl-CoA = malonyl-[ACP] + CoA</text>
        <dbReference type="Rhea" id="RHEA:41792"/>
        <dbReference type="Rhea" id="RHEA-COMP:9623"/>
        <dbReference type="Rhea" id="RHEA-COMP:9685"/>
        <dbReference type="ChEBI" id="CHEBI:57287"/>
        <dbReference type="ChEBI" id="CHEBI:57384"/>
        <dbReference type="ChEBI" id="CHEBI:64479"/>
        <dbReference type="ChEBI" id="CHEBI:78449"/>
        <dbReference type="EC" id="2.3.1.39"/>
    </reaction>
</comment>
<dbReference type="InterPro" id="IPR014043">
    <property type="entry name" value="Acyl_transferase_dom"/>
</dbReference>
<evidence type="ECO:0000313" key="7">
    <source>
        <dbReference type="EMBL" id="KOX90125.1"/>
    </source>
</evidence>
<gene>
    <name evidence="7" type="primary">fabD</name>
    <name evidence="7" type="ORF">BVI061214_01312</name>
</gene>